<dbReference type="PROSITE" id="PS50001">
    <property type="entry name" value="SH2"/>
    <property type="match status" value="1"/>
</dbReference>
<evidence type="ECO:0000256" key="12">
    <source>
        <dbReference type="ARBA" id="ARBA00023273"/>
    </source>
</evidence>
<dbReference type="GO" id="GO:0031267">
    <property type="term" value="F:small GTPase binding"/>
    <property type="evidence" value="ECO:0007669"/>
    <property type="project" value="InterPro"/>
</dbReference>
<feature type="compositionally biased region" description="Polar residues" evidence="13">
    <location>
        <begin position="1455"/>
        <end position="1465"/>
    </location>
</feature>
<evidence type="ECO:0000259" key="14">
    <source>
        <dbReference type="PROSITE" id="PS50001"/>
    </source>
</evidence>
<evidence type="ECO:0000256" key="6">
    <source>
        <dbReference type="ARBA" id="ARBA00022448"/>
    </source>
</evidence>
<feature type="compositionally biased region" description="Polar residues" evidence="13">
    <location>
        <begin position="1520"/>
        <end position="1549"/>
    </location>
</feature>
<dbReference type="PROSITE" id="PS50166">
    <property type="entry name" value="IMPORTIN_B_NT"/>
    <property type="match status" value="2"/>
</dbReference>
<keyword evidence="10" id="KW-0007">Acetylation</keyword>
<feature type="domain" description="C2 tensin-type" evidence="18">
    <location>
        <begin position="1161"/>
        <end position="1285"/>
    </location>
</feature>
<evidence type="ECO:0000256" key="3">
    <source>
        <dbReference type="ARBA" id="ARBA00004496"/>
    </source>
</evidence>
<evidence type="ECO:0000259" key="17">
    <source>
        <dbReference type="PROSITE" id="PS51181"/>
    </source>
</evidence>
<dbReference type="SUPFAM" id="SSF48371">
    <property type="entry name" value="ARM repeat"/>
    <property type="match status" value="2"/>
</dbReference>
<feature type="compositionally biased region" description="Basic residues" evidence="13">
    <location>
        <begin position="1653"/>
        <end position="1662"/>
    </location>
</feature>
<dbReference type="InterPro" id="IPR014020">
    <property type="entry name" value="Tensin_C2-dom"/>
</dbReference>
<dbReference type="InterPro" id="IPR000980">
    <property type="entry name" value="SH2"/>
</dbReference>
<dbReference type="HOGENOM" id="CLU_233688_0_0_1"/>
<feature type="domain" description="Phosphatase tensin-type" evidence="17">
    <location>
        <begin position="1000"/>
        <end position="1156"/>
    </location>
</feature>
<evidence type="ECO:0000259" key="18">
    <source>
        <dbReference type="PROSITE" id="PS51182"/>
    </source>
</evidence>
<comment type="similarity">
    <text evidence="5">Belongs to the importin beta family. Importin beta-1 subfamily.</text>
</comment>
<feature type="region of interest" description="Disordered" evidence="13">
    <location>
        <begin position="1804"/>
        <end position="1843"/>
    </location>
</feature>
<comment type="subcellular location">
    <subcellularLocation>
        <location evidence="2">Cell projection</location>
    </subcellularLocation>
    <subcellularLocation>
        <location evidence="3">Cytoplasm</location>
    </subcellularLocation>
    <subcellularLocation>
        <location evidence="1">Nucleus envelope</location>
    </subcellularLocation>
</comment>
<dbReference type="PROSITE" id="PS51182">
    <property type="entry name" value="C2_TENSIN"/>
    <property type="match status" value="1"/>
</dbReference>
<dbReference type="GO" id="GO:0005635">
    <property type="term" value="C:nuclear envelope"/>
    <property type="evidence" value="ECO:0007669"/>
    <property type="project" value="UniProtKB-SubCell"/>
</dbReference>
<feature type="compositionally biased region" description="Low complexity" evidence="13">
    <location>
        <begin position="1766"/>
        <end position="1776"/>
    </location>
</feature>
<dbReference type="InterPro" id="IPR000357">
    <property type="entry name" value="HEAT"/>
</dbReference>
<feature type="region of interest" description="Disordered" evidence="13">
    <location>
        <begin position="1443"/>
        <end position="1556"/>
    </location>
</feature>
<reference evidence="19" key="1">
    <citation type="journal article" date="2012" name="Nature">
        <title>The oyster genome reveals stress adaptation and complexity of shell formation.</title>
        <authorList>
            <person name="Zhang G."/>
            <person name="Fang X."/>
            <person name="Guo X."/>
            <person name="Li L."/>
            <person name="Luo R."/>
            <person name="Xu F."/>
            <person name="Yang P."/>
            <person name="Zhang L."/>
            <person name="Wang X."/>
            <person name="Qi H."/>
            <person name="Xiong Z."/>
            <person name="Que H."/>
            <person name="Xie Y."/>
            <person name="Holland P.W."/>
            <person name="Paps J."/>
            <person name="Zhu Y."/>
            <person name="Wu F."/>
            <person name="Chen Y."/>
            <person name="Wang J."/>
            <person name="Peng C."/>
            <person name="Meng J."/>
            <person name="Yang L."/>
            <person name="Liu J."/>
            <person name="Wen B."/>
            <person name="Zhang N."/>
            <person name="Huang Z."/>
            <person name="Zhu Q."/>
            <person name="Feng Y."/>
            <person name="Mount A."/>
            <person name="Hedgecock D."/>
            <person name="Xu Z."/>
            <person name="Liu Y."/>
            <person name="Domazet-Loso T."/>
            <person name="Du Y."/>
            <person name="Sun X."/>
            <person name="Zhang S."/>
            <person name="Liu B."/>
            <person name="Cheng P."/>
            <person name="Jiang X."/>
            <person name="Li J."/>
            <person name="Fan D."/>
            <person name="Wang W."/>
            <person name="Fu W."/>
            <person name="Wang T."/>
            <person name="Wang B."/>
            <person name="Zhang J."/>
            <person name="Peng Z."/>
            <person name="Li Y."/>
            <person name="Li N."/>
            <person name="Wang J."/>
            <person name="Chen M."/>
            <person name="He Y."/>
            <person name="Tan F."/>
            <person name="Song X."/>
            <person name="Zheng Q."/>
            <person name="Huang R."/>
            <person name="Yang H."/>
            <person name="Du X."/>
            <person name="Chen L."/>
            <person name="Yang M."/>
            <person name="Gaffney P.M."/>
            <person name="Wang S."/>
            <person name="Luo L."/>
            <person name="She Z."/>
            <person name="Ming Y."/>
            <person name="Huang W."/>
            <person name="Zhang S."/>
            <person name="Huang B."/>
            <person name="Zhang Y."/>
            <person name="Qu T."/>
            <person name="Ni P."/>
            <person name="Miao G."/>
            <person name="Wang J."/>
            <person name="Wang Q."/>
            <person name="Steinberg C.E."/>
            <person name="Wang H."/>
            <person name="Li N."/>
            <person name="Qian L."/>
            <person name="Zhang G."/>
            <person name="Li Y."/>
            <person name="Yang H."/>
            <person name="Liu X."/>
            <person name="Wang J."/>
            <person name="Yin Y."/>
            <person name="Wang J."/>
        </authorList>
    </citation>
    <scope>NUCLEOTIDE SEQUENCE [LARGE SCALE GENOMIC DNA]</scope>
    <source>
        <strain evidence="19">05x7-T-G4-1.051#20</strain>
    </source>
</reference>
<evidence type="ECO:0000256" key="10">
    <source>
        <dbReference type="ARBA" id="ARBA00022990"/>
    </source>
</evidence>
<dbReference type="FunFam" id="1.25.10.10:FF:000027">
    <property type="entry name" value="Importin subunit beta-1"/>
    <property type="match status" value="1"/>
</dbReference>
<dbReference type="EMBL" id="JH818640">
    <property type="protein sequence ID" value="EKC37874.1"/>
    <property type="molecule type" value="Genomic_DNA"/>
</dbReference>
<evidence type="ECO:0000256" key="5">
    <source>
        <dbReference type="ARBA" id="ARBA00010907"/>
    </source>
</evidence>
<dbReference type="Gene3D" id="1.25.10.10">
    <property type="entry name" value="Leucine-rich Repeat Variant"/>
    <property type="match status" value="2"/>
</dbReference>
<sequence>MDLLSVLEKTVSPDQQELEAAQRFLEQAAQTNLQEFLKSLSEILKHGGNSPVTRMQSGIQLKNALYSKDSNIKAEYQQRWLTFPDDVRNVVKANILAALGTETIRPSSAAQCVAYVACAELPAGMWPDLIAQEFLKSLSEILKHGGNSPVTRMQSGIQLKNALYSKDSNIKAEYQQRWLTFPDDVRNVVKANILAALGTETIRPSSAAQCVAYVACAELPAGMWPDLIAVLTSNVTNQNSTEMMKEATLEAIGYICQDIDPEILQNQSNEILTAIVHGMKKEEPSNHVRLAATNALLNSLEFTKANFDKETERHFIMQVVCEATQSPDTRVRVAALQCLVKIMSLYYTYMEHYMGPALFAITMEAMKSDVDEIALQGIEFWSTVCDEEVDLAIELSEAAEQGRPPERTSRFYAKGALQYLSPILLHSLTKQEEVDDDDEWNPCKAAGVCLMLMATGCEDDIVPHILPFVKDNIHHQDWRFRDAAVMAFGSILEGPDPVKLKPIVEQAMPMLIELLKDASVVVRDTAAWTVGRVCEILPDAVINEQCLQPLLQAMVEGLAAEPRVASNICWAFSSLAEAAYDSADTGDDNAEPATYCLSTYFEPIIEKLIQTTDRSDGNQHNLRNAAYEALMEMIKNSPKDCYAIVQKTTLVVLEKLERVLQMENMIQVSTDRAQYNDLQSLLCATLQSVLRKVTSEDAPSISDQVMSALLRMFSTSGKAGGVQEDALLAVSTLVEVLGDNFMKYMEAFKPCLIVSLKNSEEYSVCLAAVGLVGDLCRALGQKMLPFCDEIMVLLLENLGNSTVHRSVKPQILSVFGDVALAIGPHFKKYLDIVMNTLQQASQAQVEKTDYDMIDYLNELREGCLEAYTGIVQGLKGDGEQPNADVNLIQPHVGHIMSFIEHIALDEDHSDENISACCGLIGDLCTAFGAGMLPLVDKEPIQGLLTKGRRSKATKAKTLATWATKEIRKLKNASWCLLHPLACVVNSSNQFPIYWVEEFYRIQGMSFLSEGHNVEYQRDLHDVFHMLRTKHGENVLVINISEPRDDLQRANNQKVIDFGWPEHLAPPLERLCNICKSLDSWLNSDLGHVVVLHCKGGRGRLAVIIAAFLNYSNICSSSEQLLDRMAMNRFYDDKLGGLKKPSHRRYIEYFSGLLSGAIKINSSPLYLHHLVMHGVPNFDSRGGCRPYITVYQSMQPVFTSGVYNVTDQMQKVCISISPGIPLRGDIMINCYHKAHSGHKDPIWKCQFHTCAISNYNLLFSKEELDDADRDPRFPDNGKIEFVFGPNQDAVVPVTDFKSDVTVPVEDNMDELAGQESRVIDGYTKIESEVKEERHYTVKTEKSTSPYMPTKAFSYTTSPEMARKFDSPKSNTLPYKTDYDNRYQSDLSSSSYSTMQNGKTVSDTDSWLQQQQKKLRDKKDYKDDFRVQQEKKLVEELRSAQNRYMTKRAQSEEEASSVKNSSLSNGPASAPPHGYSYSMSRTHAYSTEKPPGTFSSGDSTFDSRVTKPTSPIRGLQTKVIIQPTSAPISPPMRSSSKNYMQRSRTLSNSAVDGNGPQKLLRQSSDVTFDRKDDIQPPVIRQITITTPPRSPRPFSPTYQTSTYRYSNRSAASLSPPVERKTFQRDFMTPPVQEPSVMRQTTHRSFSSSDSDKYKTKSLPRHAATKSKVTEIHESAIPEGKKKSHYITEVYVHRSPGAVPTGNVEKSYKTERDHLESNKLDDLKQSLSSVNNTVLNQPNLNQQSTPGGYTQEHVVTRRVETRKYETNYQQQQQQQQEQQMSNTMLGQSYAATPKTSRTVEEDRFSLRPIGPGMQPLEPEGSPTNVGTLNRSTTPSFPTATTPSFPVSPGMYTDTSSPQMMSNVIGSRSPASPHSPETLNTLRHQLHVASNNVSQSHSAALSPNTVTGQSSPSVYFGLSRRGSLSSVADSVDATHATPKFVKDTSKYWYKPNISREEAIQLLKDKAPGTFVVRDSNSFPGAFGLALKVATVPANVQTKSTGDPSVDLITMFFLEGIDF</sequence>
<dbReference type="Pfam" id="PF25574">
    <property type="entry name" value="TPR_IMB1"/>
    <property type="match status" value="1"/>
</dbReference>
<comment type="similarity">
    <text evidence="4">Belongs to the PTEN phosphatase protein family.</text>
</comment>
<dbReference type="Gene3D" id="3.90.190.10">
    <property type="entry name" value="Protein tyrosine phosphatase superfamily"/>
    <property type="match status" value="1"/>
</dbReference>
<dbReference type="InterPro" id="IPR021133">
    <property type="entry name" value="HEAT_type_2"/>
</dbReference>
<keyword evidence="9" id="KW-0653">Protein transport</keyword>
<keyword evidence="12" id="KW-0966">Cell projection</keyword>
<keyword evidence="8" id="KW-0677">Repeat</keyword>
<dbReference type="InterPro" id="IPR058584">
    <property type="entry name" value="IMB1_TNPO1-like_TPR"/>
</dbReference>
<dbReference type="Pfam" id="PF02985">
    <property type="entry name" value="HEAT"/>
    <property type="match status" value="1"/>
</dbReference>
<dbReference type="PROSITE" id="PS50077">
    <property type="entry name" value="HEAT_REPEAT"/>
    <property type="match status" value="1"/>
</dbReference>
<dbReference type="SMART" id="SM00252">
    <property type="entry name" value="SH2"/>
    <property type="match status" value="1"/>
</dbReference>
<keyword evidence="7" id="KW-0963">Cytoplasm</keyword>
<organism evidence="19">
    <name type="scientific">Magallana gigas</name>
    <name type="common">Pacific oyster</name>
    <name type="synonym">Crassostrea gigas</name>
    <dbReference type="NCBI Taxonomy" id="29159"/>
    <lineage>
        <taxon>Eukaryota</taxon>
        <taxon>Metazoa</taxon>
        <taxon>Spiralia</taxon>
        <taxon>Lophotrochozoa</taxon>
        <taxon>Mollusca</taxon>
        <taxon>Bivalvia</taxon>
        <taxon>Autobranchia</taxon>
        <taxon>Pteriomorphia</taxon>
        <taxon>Ostreida</taxon>
        <taxon>Ostreoidea</taxon>
        <taxon>Ostreidae</taxon>
        <taxon>Magallana</taxon>
    </lineage>
</organism>
<dbReference type="InterPro" id="IPR000387">
    <property type="entry name" value="Tyr_Pase_dom"/>
</dbReference>
<evidence type="ECO:0000259" key="16">
    <source>
        <dbReference type="PROSITE" id="PS50166"/>
    </source>
</evidence>
<dbReference type="InterPro" id="IPR001494">
    <property type="entry name" value="Importin-beta_N"/>
</dbReference>
<dbReference type="SUPFAM" id="SSF52799">
    <property type="entry name" value="(Phosphotyrosine protein) phosphatases II"/>
    <property type="match status" value="1"/>
</dbReference>
<feature type="region of interest" description="Disordered" evidence="13">
    <location>
        <begin position="1760"/>
        <end position="1780"/>
    </location>
</feature>
<dbReference type="InterPro" id="IPR029021">
    <property type="entry name" value="Prot-tyrosine_phosphatase-like"/>
</dbReference>
<evidence type="ECO:0000259" key="15">
    <source>
        <dbReference type="PROSITE" id="PS50056"/>
    </source>
</evidence>
<dbReference type="SMART" id="SM00913">
    <property type="entry name" value="IBN_N"/>
    <property type="match status" value="2"/>
</dbReference>
<dbReference type="InterPro" id="IPR003595">
    <property type="entry name" value="Tyr_Pase_cat"/>
</dbReference>
<feature type="region of interest" description="Disordered" evidence="13">
    <location>
        <begin position="1359"/>
        <end position="1418"/>
    </location>
</feature>
<dbReference type="SUPFAM" id="SSF49562">
    <property type="entry name" value="C2 domain (Calcium/lipid-binding domain, CaLB)"/>
    <property type="match status" value="1"/>
</dbReference>
<name>K1R2V1_MAGGI</name>
<dbReference type="Pfam" id="PF03810">
    <property type="entry name" value="IBN_N"/>
    <property type="match status" value="2"/>
</dbReference>
<evidence type="ECO:0000256" key="11">
    <source>
        <dbReference type="ARBA" id="ARBA00023242"/>
    </source>
</evidence>
<evidence type="ECO:0000256" key="8">
    <source>
        <dbReference type="ARBA" id="ARBA00022737"/>
    </source>
</evidence>
<dbReference type="InterPro" id="IPR016024">
    <property type="entry name" value="ARM-type_fold"/>
</dbReference>
<protein>
    <submittedName>
        <fullName evidence="19">Importin subunit beta-1</fullName>
    </submittedName>
</protein>
<dbReference type="InterPro" id="IPR000225">
    <property type="entry name" value="Armadillo"/>
</dbReference>
<evidence type="ECO:0000256" key="2">
    <source>
        <dbReference type="ARBA" id="ARBA00004316"/>
    </source>
</evidence>
<feature type="domain" description="Importin N-terminal" evidence="16">
    <location>
        <begin position="134"/>
        <end position="199"/>
    </location>
</feature>
<dbReference type="SMART" id="SM01326">
    <property type="entry name" value="PTEN_C2"/>
    <property type="match status" value="1"/>
</dbReference>
<dbReference type="Pfam" id="PF00017">
    <property type="entry name" value="SH2"/>
    <property type="match status" value="1"/>
</dbReference>
<dbReference type="GO" id="GO:0006886">
    <property type="term" value="P:intracellular protein transport"/>
    <property type="evidence" value="ECO:0007669"/>
    <property type="project" value="InterPro"/>
</dbReference>
<feature type="compositionally biased region" description="Polar residues" evidence="13">
    <location>
        <begin position="1392"/>
        <end position="1406"/>
    </location>
</feature>
<feature type="domain" description="Tyrosine specific protein phosphatases" evidence="15">
    <location>
        <begin position="1068"/>
        <end position="1144"/>
    </location>
</feature>
<dbReference type="PROSITE" id="PS50056">
    <property type="entry name" value="TYR_PHOSPHATASE_2"/>
    <property type="match status" value="1"/>
</dbReference>
<dbReference type="InterPro" id="IPR035892">
    <property type="entry name" value="C2_domain_sf"/>
</dbReference>
<dbReference type="InterPro" id="IPR029023">
    <property type="entry name" value="Tensin_phosphatase"/>
</dbReference>
<dbReference type="SMART" id="SM00185">
    <property type="entry name" value="ARM"/>
    <property type="match status" value="4"/>
</dbReference>
<dbReference type="InParanoid" id="K1R2V1"/>
<feature type="compositionally biased region" description="Polar residues" evidence="13">
    <location>
        <begin position="1491"/>
        <end position="1507"/>
    </location>
</feature>
<evidence type="ECO:0000313" key="19">
    <source>
        <dbReference type="EMBL" id="EKC37874.1"/>
    </source>
</evidence>
<feature type="domain" description="SH2" evidence="14">
    <location>
        <begin position="1944"/>
        <end position="2014"/>
    </location>
</feature>
<feature type="region of interest" description="Disordered" evidence="13">
    <location>
        <begin position="1626"/>
        <end position="1668"/>
    </location>
</feature>
<dbReference type="GO" id="GO:0005737">
    <property type="term" value="C:cytoplasm"/>
    <property type="evidence" value="ECO:0007669"/>
    <property type="project" value="UniProtKB-SubCell"/>
</dbReference>
<gene>
    <name evidence="19" type="ORF">CGI_10019491</name>
</gene>
<dbReference type="Gene3D" id="3.30.505.10">
    <property type="entry name" value="SH2 domain"/>
    <property type="match status" value="1"/>
</dbReference>
<feature type="compositionally biased region" description="Low complexity" evidence="13">
    <location>
        <begin position="1828"/>
        <end position="1843"/>
    </location>
</feature>
<dbReference type="InterPro" id="IPR011989">
    <property type="entry name" value="ARM-like"/>
</dbReference>
<dbReference type="Pfam" id="PF13513">
    <property type="entry name" value="HEAT_EZ"/>
    <property type="match status" value="1"/>
</dbReference>
<dbReference type="Pfam" id="PF10409">
    <property type="entry name" value="PTEN_C2"/>
    <property type="match status" value="1"/>
</dbReference>
<proteinExistence type="inferred from homology"/>
<feature type="compositionally biased region" description="Polar residues" evidence="13">
    <location>
        <begin position="1818"/>
        <end position="1827"/>
    </location>
</feature>
<dbReference type="PANTHER" id="PTHR45734">
    <property type="entry name" value="TENSIN"/>
    <property type="match status" value="1"/>
</dbReference>
<keyword evidence="11" id="KW-0539">Nucleus</keyword>
<dbReference type="GO" id="GO:0042995">
    <property type="term" value="C:cell projection"/>
    <property type="evidence" value="ECO:0007669"/>
    <property type="project" value="UniProtKB-SubCell"/>
</dbReference>
<evidence type="ECO:0000256" key="7">
    <source>
        <dbReference type="ARBA" id="ARBA00022490"/>
    </source>
</evidence>
<evidence type="ECO:0000256" key="1">
    <source>
        <dbReference type="ARBA" id="ARBA00004259"/>
    </source>
</evidence>
<dbReference type="InterPro" id="IPR036860">
    <property type="entry name" value="SH2_dom_sf"/>
</dbReference>
<feature type="domain" description="Importin N-terminal" evidence="16">
    <location>
        <begin position="21"/>
        <end position="101"/>
    </location>
</feature>
<dbReference type="SUPFAM" id="SSF55550">
    <property type="entry name" value="SH2 domain"/>
    <property type="match status" value="1"/>
</dbReference>
<evidence type="ECO:0000256" key="4">
    <source>
        <dbReference type="ARBA" id="ARBA00007881"/>
    </source>
</evidence>
<dbReference type="PROSITE" id="PS51181">
    <property type="entry name" value="PPASE_TENSIN"/>
    <property type="match status" value="1"/>
</dbReference>
<dbReference type="PANTHER" id="PTHR45734:SF10">
    <property type="entry name" value="BLISTERY, ISOFORM A"/>
    <property type="match status" value="1"/>
</dbReference>
<dbReference type="Gene3D" id="2.60.40.1110">
    <property type="match status" value="1"/>
</dbReference>
<accession>K1R2V1</accession>
<dbReference type="SMART" id="SM00404">
    <property type="entry name" value="PTPc_motif"/>
    <property type="match status" value="1"/>
</dbReference>
<evidence type="ECO:0000256" key="13">
    <source>
        <dbReference type="SAM" id="MobiDB-lite"/>
    </source>
</evidence>
<dbReference type="GO" id="GO:0005925">
    <property type="term" value="C:focal adhesion"/>
    <property type="evidence" value="ECO:0007669"/>
    <property type="project" value="TreeGrafter"/>
</dbReference>
<evidence type="ECO:0000256" key="9">
    <source>
        <dbReference type="ARBA" id="ARBA00022927"/>
    </source>
</evidence>
<keyword evidence="6" id="KW-0813">Transport</keyword>
<dbReference type="InterPro" id="IPR051484">
    <property type="entry name" value="Tensin_PTEN_phosphatase"/>
</dbReference>